<dbReference type="EMBL" id="JAROKS010000020">
    <property type="protein sequence ID" value="KAK1791148.1"/>
    <property type="molecule type" value="Genomic_DNA"/>
</dbReference>
<gene>
    <name evidence="2" type="ORF">P4O66_002047</name>
</gene>
<accession>A0AAD9DS32</accession>
<protein>
    <submittedName>
        <fullName evidence="2">Uncharacterized protein</fullName>
    </submittedName>
</protein>
<proteinExistence type="predicted"/>
<sequence>MINAEGEKSLSLGDGILTRITPARPPRTGLRRYQEYSFFKRKAGLWPSGSLQQCVASSTREAWSYSASWTRLQSSVKTLSLCCTEKPAQTLSLCCTEKPAQTLSLCCTEKPAQKLSLCCTEKPAQTLSLCCTEKPAQKLSLCCTEKPAQTLSLCCTKKETPPPGPDTVSVLHRETGPDTVSVLHRETGPDTVSVLQKPGSPMPSSLPSPSEHCHSQPPSPNLHDNQSSVLSSAPVQAVGGSDSEEEFTPALYRAVAPPSTNGFLKMFTLPSSPGYAVPSSPGYTVPSSLGYTVPSSLGYTVPSSLGYAVPSSLGYTVPSSIGYAVPSSLGYAVPSSLGYAVPSSLGYAVPSSLGYAVPSSFGYTELHPNRQVCRDSVAQWRAPQLGCLCLPRPRSGQAYFGWRRRVRPLGGLEALVCMGTLRNTLGQDVFTVIKSEQIRCDLLACGLQQGLHAPL</sequence>
<evidence type="ECO:0000313" key="3">
    <source>
        <dbReference type="Proteomes" id="UP001239994"/>
    </source>
</evidence>
<dbReference type="AlphaFoldDB" id="A0AAD9DS32"/>
<reference evidence="2" key="1">
    <citation type="submission" date="2023-03" db="EMBL/GenBank/DDBJ databases">
        <title>Electrophorus voltai genome.</title>
        <authorList>
            <person name="Bian C."/>
        </authorList>
    </citation>
    <scope>NUCLEOTIDE SEQUENCE</scope>
    <source>
        <strain evidence="2">CB-2022</strain>
        <tissue evidence="2">Muscle</tissue>
    </source>
</reference>
<dbReference type="Proteomes" id="UP001239994">
    <property type="component" value="Unassembled WGS sequence"/>
</dbReference>
<feature type="region of interest" description="Disordered" evidence="1">
    <location>
        <begin position="180"/>
        <end position="244"/>
    </location>
</feature>
<evidence type="ECO:0000313" key="2">
    <source>
        <dbReference type="EMBL" id="KAK1791148.1"/>
    </source>
</evidence>
<keyword evidence="3" id="KW-1185">Reference proteome</keyword>
<name>A0AAD9DS32_9TELE</name>
<organism evidence="2 3">
    <name type="scientific">Electrophorus voltai</name>
    <dbReference type="NCBI Taxonomy" id="2609070"/>
    <lineage>
        <taxon>Eukaryota</taxon>
        <taxon>Metazoa</taxon>
        <taxon>Chordata</taxon>
        <taxon>Craniata</taxon>
        <taxon>Vertebrata</taxon>
        <taxon>Euteleostomi</taxon>
        <taxon>Actinopterygii</taxon>
        <taxon>Neopterygii</taxon>
        <taxon>Teleostei</taxon>
        <taxon>Ostariophysi</taxon>
        <taxon>Gymnotiformes</taxon>
        <taxon>Gymnotoidei</taxon>
        <taxon>Gymnotidae</taxon>
        <taxon>Electrophorus</taxon>
    </lineage>
</organism>
<evidence type="ECO:0000256" key="1">
    <source>
        <dbReference type="SAM" id="MobiDB-lite"/>
    </source>
</evidence>
<comment type="caution">
    <text evidence="2">The sequence shown here is derived from an EMBL/GenBank/DDBJ whole genome shotgun (WGS) entry which is preliminary data.</text>
</comment>
<feature type="compositionally biased region" description="Polar residues" evidence="1">
    <location>
        <begin position="222"/>
        <end position="234"/>
    </location>
</feature>